<dbReference type="EMBL" id="JAALHA020000032">
    <property type="protein sequence ID" value="MDR9900279.1"/>
    <property type="molecule type" value="Genomic_DNA"/>
</dbReference>
<evidence type="ECO:0000313" key="1">
    <source>
        <dbReference type="EMBL" id="MDR9900279.1"/>
    </source>
</evidence>
<reference evidence="2" key="1">
    <citation type="journal article" date="2021" name="Science">
        <title>Hunting the eagle killer: A cyanobacterial neurotoxin causes vacuolar myelinopathy.</title>
        <authorList>
            <person name="Breinlinger S."/>
            <person name="Phillips T.J."/>
            <person name="Haram B.N."/>
            <person name="Mares J."/>
            <person name="Martinez Yerena J.A."/>
            <person name="Hrouzek P."/>
            <person name="Sobotka R."/>
            <person name="Henderson W.M."/>
            <person name="Schmieder P."/>
            <person name="Williams S.M."/>
            <person name="Lauderdale J.D."/>
            <person name="Wilde H.D."/>
            <person name="Gerrin W."/>
            <person name="Kust A."/>
            <person name="Washington J.W."/>
            <person name="Wagner C."/>
            <person name="Geier B."/>
            <person name="Liebeke M."/>
            <person name="Enke H."/>
            <person name="Niedermeyer T.H.J."/>
            <person name="Wilde S.B."/>
        </authorList>
    </citation>
    <scope>NUCLEOTIDE SEQUENCE [LARGE SCALE GENOMIC DNA]</scope>
    <source>
        <strain evidence="2">Thurmond2011</strain>
    </source>
</reference>
<name>A0AAP5IGM3_9CYAN</name>
<protein>
    <submittedName>
        <fullName evidence="1">Uncharacterized protein</fullName>
    </submittedName>
</protein>
<evidence type="ECO:0000313" key="2">
    <source>
        <dbReference type="Proteomes" id="UP000667802"/>
    </source>
</evidence>
<dbReference type="Proteomes" id="UP000667802">
    <property type="component" value="Unassembled WGS sequence"/>
</dbReference>
<dbReference type="RefSeq" id="WP_208340681.1">
    <property type="nucleotide sequence ID" value="NZ_CAWQFN010000717.1"/>
</dbReference>
<gene>
    <name evidence="1" type="ORF">G7B40_037880</name>
</gene>
<organism evidence="1 2">
    <name type="scientific">Aetokthonos hydrillicola Thurmond2011</name>
    <dbReference type="NCBI Taxonomy" id="2712845"/>
    <lineage>
        <taxon>Bacteria</taxon>
        <taxon>Bacillati</taxon>
        <taxon>Cyanobacteriota</taxon>
        <taxon>Cyanophyceae</taxon>
        <taxon>Nostocales</taxon>
        <taxon>Hapalosiphonaceae</taxon>
        <taxon>Aetokthonos</taxon>
    </lineage>
</organism>
<accession>A0AAP5IGM3</accession>
<sequence>MSKLWMMGDPFMSRSSRAYCYVNHINILGIATDVMVVSNAQTIADRALLGAIAKLIPQ</sequence>
<keyword evidence="2" id="KW-1185">Reference proteome</keyword>
<dbReference type="AlphaFoldDB" id="A0AAP5IGM3"/>
<proteinExistence type="predicted"/>
<comment type="caution">
    <text evidence="1">The sequence shown here is derived from an EMBL/GenBank/DDBJ whole genome shotgun (WGS) entry which is preliminary data.</text>
</comment>